<dbReference type="PROSITE" id="PS50876">
    <property type="entry name" value="ZF_INTEGRASE"/>
    <property type="match status" value="1"/>
</dbReference>
<dbReference type="EMBL" id="KK502175">
    <property type="protein sequence ID" value="KFP21292.1"/>
    <property type="molecule type" value="Genomic_DNA"/>
</dbReference>
<keyword evidence="9" id="KW-0862">Zinc</keyword>
<keyword evidence="9" id="KW-0863">Zinc-finger</keyword>
<evidence type="ECO:0000256" key="1">
    <source>
        <dbReference type="ARBA" id="ARBA00012493"/>
    </source>
</evidence>
<dbReference type="InterPro" id="IPR003308">
    <property type="entry name" value="Integrase_Zn-bd_dom_N"/>
</dbReference>
<accession>A0A091JL15</accession>
<feature type="non-terminal residue" evidence="13">
    <location>
        <position position="1"/>
    </location>
</feature>
<evidence type="ECO:0000256" key="6">
    <source>
        <dbReference type="ARBA" id="ARBA00022759"/>
    </source>
</evidence>
<evidence type="ECO:0000256" key="7">
    <source>
        <dbReference type="ARBA" id="ARBA00022801"/>
    </source>
</evidence>
<proteinExistence type="predicted"/>
<dbReference type="SUPFAM" id="SSF46919">
    <property type="entry name" value="N-terminal Zn binding domain of HIV integrase"/>
    <property type="match status" value="1"/>
</dbReference>
<dbReference type="EC" id="2.7.7.49" evidence="1"/>
<sequence length="274" mass="30736">QGCPQIVELHAVVMAFKQWDRVPLNIVCVVVGIVQRIERSQIKHIQNEVLFLKFKELMFLVERCTHPYCVLHVRSHTTLLGFFAKGNARADRLANVALRVPVPNTLSQARTSHQFFHQSAEVLSRQFSIPAGDAKLIAQTCPDCQQQSGPLTTVNPRGLSALRIWQTDVTHIPEFGRLKYVHVSIDTYSHALWATAMTGETTRHAQARFRTAFAALGVPKEIKTSNGPASISRSTRNFFHTWGITHKTGIPHSPTGQAIVERVHRTLEDLLAKQ</sequence>
<dbReference type="Pfam" id="PF02022">
    <property type="entry name" value="Integrase_Zn"/>
    <property type="match status" value="1"/>
</dbReference>
<dbReference type="InterPro" id="IPR036397">
    <property type="entry name" value="RNaseH_sf"/>
</dbReference>
<dbReference type="STRING" id="188379.A0A091JL15"/>
<evidence type="ECO:0000313" key="13">
    <source>
        <dbReference type="EMBL" id="KFP21292.1"/>
    </source>
</evidence>
<dbReference type="GO" id="GO:0015074">
    <property type="term" value="P:DNA integration"/>
    <property type="evidence" value="ECO:0007669"/>
    <property type="project" value="InterPro"/>
</dbReference>
<evidence type="ECO:0000256" key="9">
    <source>
        <dbReference type="PROSITE-ProRule" id="PRU00450"/>
    </source>
</evidence>
<gene>
    <name evidence="13" type="ORF">Z169_04666</name>
</gene>
<dbReference type="PROSITE" id="PS50879">
    <property type="entry name" value="RNASE_H_1"/>
    <property type="match status" value="1"/>
</dbReference>
<dbReference type="GO" id="GO:0008270">
    <property type="term" value="F:zinc ion binding"/>
    <property type="evidence" value="ECO:0007669"/>
    <property type="project" value="UniProtKB-KW"/>
</dbReference>
<evidence type="ECO:0000259" key="12">
    <source>
        <dbReference type="PROSITE" id="PS50994"/>
    </source>
</evidence>
<dbReference type="GO" id="GO:0004523">
    <property type="term" value="F:RNA-DNA hybrid ribonuclease activity"/>
    <property type="evidence" value="ECO:0007669"/>
    <property type="project" value="InterPro"/>
</dbReference>
<feature type="non-terminal residue" evidence="13">
    <location>
        <position position="274"/>
    </location>
</feature>
<dbReference type="Pfam" id="PF00665">
    <property type="entry name" value="rve"/>
    <property type="match status" value="1"/>
</dbReference>
<dbReference type="InterPro" id="IPR012337">
    <property type="entry name" value="RNaseH-like_sf"/>
</dbReference>
<dbReference type="GO" id="GO:0003964">
    <property type="term" value="F:RNA-directed DNA polymerase activity"/>
    <property type="evidence" value="ECO:0007669"/>
    <property type="project" value="UniProtKB-KW"/>
</dbReference>
<keyword evidence="5" id="KW-0479">Metal-binding</keyword>
<protein>
    <recommendedName>
        <fullName evidence="1">RNA-directed DNA polymerase</fullName>
        <ecNumber evidence="1">2.7.7.49</ecNumber>
    </recommendedName>
</protein>
<keyword evidence="8" id="KW-0695">RNA-directed DNA polymerase</keyword>
<keyword evidence="2" id="KW-0808">Transferase</keyword>
<evidence type="ECO:0000256" key="5">
    <source>
        <dbReference type="ARBA" id="ARBA00022723"/>
    </source>
</evidence>
<organism evidence="13 14">
    <name type="scientific">Egretta garzetta</name>
    <name type="common">Little egret</name>
    <dbReference type="NCBI Taxonomy" id="188379"/>
    <lineage>
        <taxon>Eukaryota</taxon>
        <taxon>Metazoa</taxon>
        <taxon>Chordata</taxon>
        <taxon>Craniata</taxon>
        <taxon>Vertebrata</taxon>
        <taxon>Euteleostomi</taxon>
        <taxon>Archelosauria</taxon>
        <taxon>Archosauria</taxon>
        <taxon>Dinosauria</taxon>
        <taxon>Saurischia</taxon>
        <taxon>Theropoda</taxon>
        <taxon>Coelurosauria</taxon>
        <taxon>Aves</taxon>
        <taxon>Neognathae</taxon>
        <taxon>Neoaves</taxon>
        <taxon>Aequornithes</taxon>
        <taxon>Pelecaniformes</taxon>
        <taxon>Ardeidae</taxon>
        <taxon>Egretta</taxon>
    </lineage>
</organism>
<dbReference type="PANTHER" id="PTHR41694">
    <property type="entry name" value="ENDOGENOUS RETROVIRUS GROUP K MEMBER POL PROTEIN"/>
    <property type="match status" value="1"/>
</dbReference>
<keyword evidence="14" id="KW-1185">Reference proteome</keyword>
<name>A0A091JL15_EGRGA</name>
<dbReference type="Gene3D" id="3.30.420.10">
    <property type="entry name" value="Ribonuclease H-like superfamily/Ribonuclease H"/>
    <property type="match status" value="2"/>
</dbReference>
<feature type="domain" description="Integrase catalytic" evidence="12">
    <location>
        <begin position="152"/>
        <end position="274"/>
    </location>
</feature>
<dbReference type="GO" id="GO:0035613">
    <property type="term" value="F:RNA stem-loop binding"/>
    <property type="evidence" value="ECO:0007669"/>
    <property type="project" value="TreeGrafter"/>
</dbReference>
<feature type="domain" description="Integrase-type" evidence="10">
    <location>
        <begin position="104"/>
        <end position="145"/>
    </location>
</feature>
<dbReference type="PANTHER" id="PTHR41694:SF3">
    <property type="entry name" value="RNA-DIRECTED DNA POLYMERASE-RELATED"/>
    <property type="match status" value="1"/>
</dbReference>
<keyword evidence="7" id="KW-0378">Hydrolase</keyword>
<evidence type="ECO:0000256" key="3">
    <source>
        <dbReference type="ARBA" id="ARBA00022695"/>
    </source>
</evidence>
<evidence type="ECO:0000259" key="11">
    <source>
        <dbReference type="PROSITE" id="PS50879"/>
    </source>
</evidence>
<keyword evidence="4" id="KW-0540">Nuclease</keyword>
<dbReference type="AlphaFoldDB" id="A0A091JL15"/>
<evidence type="ECO:0000256" key="2">
    <source>
        <dbReference type="ARBA" id="ARBA00022679"/>
    </source>
</evidence>
<keyword evidence="3" id="KW-0548">Nucleotidyltransferase</keyword>
<evidence type="ECO:0000256" key="4">
    <source>
        <dbReference type="ARBA" id="ARBA00022722"/>
    </source>
</evidence>
<dbReference type="Proteomes" id="UP000053119">
    <property type="component" value="Unassembled WGS sequence"/>
</dbReference>
<dbReference type="InterPro" id="IPR002156">
    <property type="entry name" value="RNaseH_domain"/>
</dbReference>
<dbReference type="PROSITE" id="PS50994">
    <property type="entry name" value="INTEGRASE"/>
    <property type="match status" value="1"/>
</dbReference>
<feature type="domain" description="RNase H type-1" evidence="11">
    <location>
        <begin position="1"/>
        <end position="99"/>
    </location>
</feature>
<dbReference type="InterPro" id="IPR001584">
    <property type="entry name" value="Integrase_cat-core"/>
</dbReference>
<dbReference type="SUPFAM" id="SSF53098">
    <property type="entry name" value="Ribonuclease H-like"/>
    <property type="match status" value="2"/>
</dbReference>
<dbReference type="Gene3D" id="1.10.10.200">
    <property type="match status" value="1"/>
</dbReference>
<evidence type="ECO:0000256" key="8">
    <source>
        <dbReference type="ARBA" id="ARBA00022918"/>
    </source>
</evidence>
<evidence type="ECO:0000259" key="10">
    <source>
        <dbReference type="PROSITE" id="PS50876"/>
    </source>
</evidence>
<reference evidence="13 14" key="1">
    <citation type="submission" date="2014-04" db="EMBL/GenBank/DDBJ databases">
        <title>Genome evolution of avian class.</title>
        <authorList>
            <person name="Zhang G."/>
            <person name="Li C."/>
        </authorList>
    </citation>
    <scope>NUCLEOTIDE SEQUENCE [LARGE SCALE GENOMIC DNA]</scope>
    <source>
        <strain evidence="13">BGI_Z169</strain>
    </source>
</reference>
<keyword evidence="6" id="KW-0255">Endonuclease</keyword>
<dbReference type="InterPro" id="IPR017856">
    <property type="entry name" value="Integrase-like_N"/>
</dbReference>
<evidence type="ECO:0000313" key="14">
    <source>
        <dbReference type="Proteomes" id="UP000053119"/>
    </source>
</evidence>